<keyword evidence="2" id="KW-1185">Reference proteome</keyword>
<dbReference type="AlphaFoldDB" id="A0A182Y1D3"/>
<dbReference type="VEuPathDB" id="VectorBase:ASTEI02269"/>
<dbReference type="EnsemblMetazoa" id="ASTEI02269-RA">
    <property type="protein sequence ID" value="ASTEI02269-PA"/>
    <property type="gene ID" value="ASTEI02269"/>
</dbReference>
<evidence type="ECO:0000313" key="1">
    <source>
        <dbReference type="EnsemblMetazoa" id="ASTEI02269-PA"/>
    </source>
</evidence>
<dbReference type="VEuPathDB" id="VectorBase:ASTEI20_045375"/>
<proteinExistence type="predicted"/>
<reference evidence="1" key="2">
    <citation type="submission" date="2020-05" db="UniProtKB">
        <authorList>
            <consortium name="EnsemblMetazoa"/>
        </authorList>
    </citation>
    <scope>IDENTIFICATION</scope>
    <source>
        <strain evidence="1">Indian</strain>
    </source>
</reference>
<reference evidence="2" key="1">
    <citation type="journal article" date="2014" name="Genome Biol.">
        <title>Genome analysis of a major urban malaria vector mosquito, Anopheles stephensi.</title>
        <authorList>
            <person name="Jiang X."/>
            <person name="Peery A."/>
            <person name="Hall A.B."/>
            <person name="Sharma A."/>
            <person name="Chen X.G."/>
            <person name="Waterhouse R.M."/>
            <person name="Komissarov A."/>
            <person name="Riehle M.M."/>
            <person name="Shouche Y."/>
            <person name="Sharakhova M.V."/>
            <person name="Lawson D."/>
            <person name="Pakpour N."/>
            <person name="Arensburger P."/>
            <person name="Davidson V.L."/>
            <person name="Eiglmeier K."/>
            <person name="Emrich S."/>
            <person name="George P."/>
            <person name="Kennedy R.C."/>
            <person name="Mane S.P."/>
            <person name="Maslen G."/>
            <person name="Oringanje C."/>
            <person name="Qi Y."/>
            <person name="Settlage R."/>
            <person name="Tojo M."/>
            <person name="Tubio J.M."/>
            <person name="Unger M.F."/>
            <person name="Wang B."/>
            <person name="Vernick K.D."/>
            <person name="Ribeiro J.M."/>
            <person name="James A.A."/>
            <person name="Michel K."/>
            <person name="Riehle M.A."/>
            <person name="Luckhart S."/>
            <person name="Sharakhov I.V."/>
            <person name="Tu Z."/>
        </authorList>
    </citation>
    <scope>NUCLEOTIDE SEQUENCE [LARGE SCALE GENOMIC DNA]</scope>
    <source>
        <strain evidence="2">Indian</strain>
    </source>
</reference>
<dbReference type="Proteomes" id="UP000076408">
    <property type="component" value="Unassembled WGS sequence"/>
</dbReference>
<accession>A0A182Y1D3</accession>
<dbReference type="VEuPathDB" id="VectorBase:ASTE009592"/>
<name>A0A182Y1D3_ANOST</name>
<dbReference type="VEuPathDB" id="VectorBase:ASTEI20_045915"/>
<evidence type="ECO:0000313" key="2">
    <source>
        <dbReference type="Proteomes" id="UP000076408"/>
    </source>
</evidence>
<sequence>MTRSVRVLAAILVGILVTTTLLVGTVRAQTGTVFPASEFTYGSFLSTLTICYSNSINSQAFRLTPLTRTFSFTPTTGQMLVRYIQITSPSLHKFYAQIVNGGVAMQQSRVALLLSLTLSQVLVVFCASEAKFGSLVTFGTKQASLKQCYSTTLKANVFSLVPITRVVTFTPQMPVRYITVASKTSGTLSARIVQGGINMDSARPISVALASDYGGRLNAEINAYCA</sequence>
<protein>
    <submittedName>
        <fullName evidence="1">Uncharacterized protein</fullName>
    </submittedName>
</protein>
<organism evidence="1 2">
    <name type="scientific">Anopheles stephensi</name>
    <name type="common">Indo-Pakistan malaria mosquito</name>
    <dbReference type="NCBI Taxonomy" id="30069"/>
    <lineage>
        <taxon>Eukaryota</taxon>
        <taxon>Metazoa</taxon>
        <taxon>Ecdysozoa</taxon>
        <taxon>Arthropoda</taxon>
        <taxon>Hexapoda</taxon>
        <taxon>Insecta</taxon>
        <taxon>Pterygota</taxon>
        <taxon>Neoptera</taxon>
        <taxon>Endopterygota</taxon>
        <taxon>Diptera</taxon>
        <taxon>Nematocera</taxon>
        <taxon>Culicoidea</taxon>
        <taxon>Culicidae</taxon>
        <taxon>Anophelinae</taxon>
        <taxon>Anopheles</taxon>
    </lineage>
</organism>